<name>A0A6N4TLF6_9FIRM</name>
<proteinExistence type="predicted"/>
<sequence>MEDNNKIEMLLDKHIASKTYDTYCKKILSNKQILANIMKGCIPEYADLSLDEIVDCITLSSNNDDFSINGLKTVDLSIDGTLNKYDVLFEAKLPGTKDDKIALIINIET</sequence>
<evidence type="ECO:0000313" key="2">
    <source>
        <dbReference type="Proteomes" id="UP000464754"/>
    </source>
</evidence>
<evidence type="ECO:0000313" key="1">
    <source>
        <dbReference type="EMBL" id="BBK23334.1"/>
    </source>
</evidence>
<accession>A0A6N4TLF6</accession>
<dbReference type="RefSeq" id="WP_115716020.1">
    <property type="nucleotide sequence ID" value="NZ_AP019695.1"/>
</dbReference>
<keyword evidence="2" id="KW-1185">Reference proteome</keyword>
<gene>
    <name evidence="1" type="ORF">Aargi30884_22370</name>
</gene>
<reference evidence="2" key="1">
    <citation type="submission" date="2019-05" db="EMBL/GenBank/DDBJ databases">
        <title>Complete genome sequencing of Absiella argi strain JCM 30884.</title>
        <authorList>
            <person name="Sakamoto M."/>
            <person name="Murakami T."/>
            <person name="Mori H."/>
        </authorList>
    </citation>
    <scope>NUCLEOTIDE SEQUENCE [LARGE SCALE GENOMIC DNA]</scope>
    <source>
        <strain evidence="2">JCM 30884</strain>
    </source>
</reference>
<organism evidence="1 2">
    <name type="scientific">Amedibacterium intestinale</name>
    <dbReference type="NCBI Taxonomy" id="2583452"/>
    <lineage>
        <taxon>Bacteria</taxon>
        <taxon>Bacillati</taxon>
        <taxon>Bacillota</taxon>
        <taxon>Erysipelotrichia</taxon>
        <taxon>Erysipelotrichales</taxon>
        <taxon>Erysipelotrichaceae</taxon>
        <taxon>Amedibacterium</taxon>
    </lineage>
</organism>
<dbReference type="AlphaFoldDB" id="A0A6N4TLF6"/>
<dbReference type="KEGG" id="aarg:Aargi30884_22370"/>
<protein>
    <submittedName>
        <fullName evidence="1">Uncharacterized protein</fullName>
    </submittedName>
</protein>
<dbReference type="EMBL" id="AP019695">
    <property type="protein sequence ID" value="BBK23334.1"/>
    <property type="molecule type" value="Genomic_DNA"/>
</dbReference>
<dbReference type="Proteomes" id="UP000464754">
    <property type="component" value="Chromosome"/>
</dbReference>